<dbReference type="RefSeq" id="WP_072700221.1">
    <property type="nucleotide sequence ID" value="NZ_JAFBBL010000001.1"/>
</dbReference>
<name>A0A2X4TQR8_9NOCA</name>
<accession>A0A2X4TQR8</accession>
<dbReference type="EMBL" id="LS483468">
    <property type="protein sequence ID" value="SQI29746.1"/>
    <property type="molecule type" value="Genomic_DNA"/>
</dbReference>
<sequence length="147" mass="15922">MGSCVFCDIVAGTAPAARVYEDDDVVAFLDARPVANGHVLVVPREHVSRLENLDPELGASMFRAGQRLARALTRSSLPTDGTNLVLNDGRAAFQSVFHAHLHLLPRRKGDRIRLGVGLVRRRAHDPDATAAAIRAGLDRLASEEKNP</sequence>
<feature type="short sequence motif" description="Histidine triad motif" evidence="2 3">
    <location>
        <begin position="98"/>
        <end position="102"/>
    </location>
</feature>
<dbReference type="InterPro" id="IPR039384">
    <property type="entry name" value="HINT"/>
</dbReference>
<dbReference type="PANTHER" id="PTHR46648">
    <property type="entry name" value="HIT FAMILY PROTEIN 1"/>
    <property type="match status" value="1"/>
</dbReference>
<dbReference type="PANTHER" id="PTHR46648:SF1">
    <property type="entry name" value="ADENOSINE 5'-MONOPHOSPHORAMIDASE HNT1"/>
    <property type="match status" value="1"/>
</dbReference>
<dbReference type="Proteomes" id="UP000249091">
    <property type="component" value="Chromosome 1"/>
</dbReference>
<dbReference type="STRING" id="1219011.GCA_001895045_02174"/>
<evidence type="ECO:0000256" key="3">
    <source>
        <dbReference type="PROSITE-ProRule" id="PRU00464"/>
    </source>
</evidence>
<dbReference type="CDD" id="cd01277">
    <property type="entry name" value="HINT_subgroup"/>
    <property type="match status" value="1"/>
</dbReference>
<evidence type="ECO:0000256" key="1">
    <source>
        <dbReference type="PIRSR" id="PIRSR601310-1"/>
    </source>
</evidence>
<evidence type="ECO:0000259" key="4">
    <source>
        <dbReference type="PROSITE" id="PS51084"/>
    </source>
</evidence>
<keyword evidence="6" id="KW-1185">Reference proteome</keyword>
<dbReference type="AlphaFoldDB" id="A0A2X4TQR8"/>
<feature type="active site" description="Tele-AMP-histidine intermediate" evidence="1">
    <location>
        <position position="100"/>
    </location>
</feature>
<dbReference type="InterPro" id="IPR011146">
    <property type="entry name" value="HIT-like"/>
</dbReference>
<dbReference type="Gene3D" id="3.30.428.10">
    <property type="entry name" value="HIT-like"/>
    <property type="match status" value="1"/>
</dbReference>
<dbReference type="SUPFAM" id="SSF54197">
    <property type="entry name" value="HIT-like"/>
    <property type="match status" value="1"/>
</dbReference>
<evidence type="ECO:0000313" key="6">
    <source>
        <dbReference type="Proteomes" id="UP000249091"/>
    </source>
</evidence>
<dbReference type="GO" id="GO:0009117">
    <property type="term" value="P:nucleotide metabolic process"/>
    <property type="evidence" value="ECO:0007669"/>
    <property type="project" value="TreeGrafter"/>
</dbReference>
<dbReference type="KEGG" id="rcr:NCTC10994_01223"/>
<dbReference type="InterPro" id="IPR001310">
    <property type="entry name" value="Histidine_triad_HIT"/>
</dbReference>
<dbReference type="PROSITE" id="PS51084">
    <property type="entry name" value="HIT_2"/>
    <property type="match status" value="1"/>
</dbReference>
<dbReference type="PRINTS" id="PR00332">
    <property type="entry name" value="HISTRIAD"/>
</dbReference>
<proteinExistence type="predicted"/>
<feature type="domain" description="HIT" evidence="4">
    <location>
        <begin position="5"/>
        <end position="113"/>
    </location>
</feature>
<dbReference type="InterPro" id="IPR036265">
    <property type="entry name" value="HIT-like_sf"/>
</dbReference>
<protein>
    <submittedName>
        <fullName evidence="5">HIT family protein</fullName>
    </submittedName>
</protein>
<gene>
    <name evidence="5" type="primary">hit_1</name>
    <name evidence="5" type="ORF">NCTC10994_01223</name>
</gene>
<dbReference type="Pfam" id="PF01230">
    <property type="entry name" value="HIT"/>
    <property type="match status" value="1"/>
</dbReference>
<evidence type="ECO:0000313" key="5">
    <source>
        <dbReference type="EMBL" id="SQI29746.1"/>
    </source>
</evidence>
<dbReference type="GO" id="GO:0003824">
    <property type="term" value="F:catalytic activity"/>
    <property type="evidence" value="ECO:0007669"/>
    <property type="project" value="InterPro"/>
</dbReference>
<organism evidence="5 6">
    <name type="scientific">Rhodococcus coprophilus</name>
    <dbReference type="NCBI Taxonomy" id="38310"/>
    <lineage>
        <taxon>Bacteria</taxon>
        <taxon>Bacillati</taxon>
        <taxon>Actinomycetota</taxon>
        <taxon>Actinomycetes</taxon>
        <taxon>Mycobacteriales</taxon>
        <taxon>Nocardiaceae</taxon>
        <taxon>Rhodococcus</taxon>
    </lineage>
</organism>
<evidence type="ECO:0000256" key="2">
    <source>
        <dbReference type="PIRSR" id="PIRSR601310-3"/>
    </source>
</evidence>
<reference evidence="5 6" key="1">
    <citation type="submission" date="2018-06" db="EMBL/GenBank/DDBJ databases">
        <authorList>
            <consortium name="Pathogen Informatics"/>
            <person name="Doyle S."/>
        </authorList>
    </citation>
    <scope>NUCLEOTIDE SEQUENCE [LARGE SCALE GENOMIC DNA]</scope>
    <source>
        <strain evidence="5 6">NCTC10994</strain>
    </source>
</reference>